<dbReference type="Proteomes" id="UP000580043">
    <property type="component" value="Unassembled WGS sequence"/>
</dbReference>
<dbReference type="CDD" id="cd07237">
    <property type="entry name" value="BphC1-RGP6_C_like"/>
    <property type="match status" value="1"/>
</dbReference>
<feature type="domain" description="VOC" evidence="1">
    <location>
        <begin position="142"/>
        <end position="262"/>
    </location>
</feature>
<dbReference type="Pfam" id="PF00903">
    <property type="entry name" value="Glyoxalase"/>
    <property type="match status" value="1"/>
</dbReference>
<dbReference type="EMBL" id="JABBGA010000020">
    <property type="protein sequence ID" value="NML27968.1"/>
    <property type="molecule type" value="Genomic_DNA"/>
</dbReference>
<keyword evidence="2" id="KW-0223">Dioxygenase</keyword>
<dbReference type="AlphaFoldDB" id="A0A848G6S8"/>
<dbReference type="InterPro" id="IPR004360">
    <property type="entry name" value="Glyas_Fos-R_dOase_dom"/>
</dbReference>
<dbReference type="RefSeq" id="WP_169147500.1">
    <property type="nucleotide sequence ID" value="NZ_JABBGA010000020.1"/>
</dbReference>
<proteinExistence type="predicted"/>
<dbReference type="SUPFAM" id="SSF54593">
    <property type="entry name" value="Glyoxalase/Bleomycin resistance protein/Dihydroxybiphenyl dioxygenase"/>
    <property type="match status" value="1"/>
</dbReference>
<dbReference type="PROSITE" id="PS51819">
    <property type="entry name" value="VOC"/>
    <property type="match status" value="2"/>
</dbReference>
<evidence type="ECO:0000259" key="1">
    <source>
        <dbReference type="PROSITE" id="PS51819"/>
    </source>
</evidence>
<dbReference type="Gene3D" id="3.10.180.10">
    <property type="entry name" value="2,3-Dihydroxybiphenyl 1,2-Dioxygenase, domain 1"/>
    <property type="match status" value="2"/>
</dbReference>
<name>A0A848G6S8_9RHOO</name>
<dbReference type="InterPro" id="IPR037523">
    <property type="entry name" value="VOC_core"/>
</dbReference>
<dbReference type="GO" id="GO:0051213">
    <property type="term" value="F:dioxygenase activity"/>
    <property type="evidence" value="ECO:0007669"/>
    <property type="project" value="UniProtKB-KW"/>
</dbReference>
<comment type="caution">
    <text evidence="2">The sequence shown here is derived from an EMBL/GenBank/DDBJ whole genome shotgun (WGS) entry which is preliminary data.</text>
</comment>
<evidence type="ECO:0000313" key="3">
    <source>
        <dbReference type="Proteomes" id="UP000580043"/>
    </source>
</evidence>
<reference evidence="2 3" key="1">
    <citation type="submission" date="2020-04" db="EMBL/GenBank/DDBJ databases">
        <title>Zoogloea sp. G-4-1-14 isolated from soil.</title>
        <authorList>
            <person name="Dahal R.H."/>
        </authorList>
    </citation>
    <scope>NUCLEOTIDE SEQUENCE [LARGE SCALE GENOMIC DNA]</scope>
    <source>
        <strain evidence="2 3">G-4-1-14</strain>
    </source>
</reference>
<gene>
    <name evidence="2" type="ORF">HHL15_19595</name>
</gene>
<sequence length="288" mass="32229">MINVTQLGYAGVNVVELDSLQHVLDKVCGAEVRRDGERLYARVDERHHRLAFYKADAMSLAYMGLEVESLDALRAAENELRGKGLEVTRATAAEREERAVLDMIHLRGPDGVRIELFFGAVLEKLPLKPGRAISGFVTGDLGLGHVVLACADRDAATRFYTEHFSFRLTDYIFWSEAEATFLHCNPRHHTLALMNPCFGMVPGQFNHLMLQVKSIDDVGRAYDIVLEEGIPMVMNLGRHTNDQMTSFYVKTESGFAIEYGYGGVEVDDHDWDVKVFNAPALWGHALQA</sequence>
<keyword evidence="2" id="KW-0560">Oxidoreductase</keyword>
<organism evidence="2 3">
    <name type="scientific">Zoogloea dura</name>
    <dbReference type="NCBI Taxonomy" id="2728840"/>
    <lineage>
        <taxon>Bacteria</taxon>
        <taxon>Pseudomonadati</taxon>
        <taxon>Pseudomonadota</taxon>
        <taxon>Betaproteobacteria</taxon>
        <taxon>Rhodocyclales</taxon>
        <taxon>Zoogloeaceae</taxon>
        <taxon>Zoogloea</taxon>
    </lineage>
</organism>
<dbReference type="InterPro" id="IPR029068">
    <property type="entry name" value="Glyas_Bleomycin-R_OHBP_Dase"/>
</dbReference>
<feature type="domain" description="VOC" evidence="1">
    <location>
        <begin position="6"/>
        <end position="119"/>
    </location>
</feature>
<protein>
    <submittedName>
        <fullName evidence="2">Biphenyl 2,3-dioxygenase</fullName>
    </submittedName>
</protein>
<accession>A0A848G6S8</accession>
<evidence type="ECO:0000313" key="2">
    <source>
        <dbReference type="EMBL" id="NML27968.1"/>
    </source>
</evidence>
<keyword evidence="3" id="KW-1185">Reference proteome</keyword>